<dbReference type="InParanoid" id="C1GEX3"/>
<dbReference type="GeneID" id="22584668"/>
<dbReference type="Gene3D" id="1.20.1560.10">
    <property type="entry name" value="ABC transporter type 1, transmembrane domain"/>
    <property type="match status" value="2"/>
</dbReference>
<dbReference type="InterPro" id="IPR050173">
    <property type="entry name" value="ABC_transporter_C-like"/>
</dbReference>
<evidence type="ECO:0000256" key="2">
    <source>
        <dbReference type="ARBA" id="ARBA00009726"/>
    </source>
</evidence>
<feature type="region of interest" description="Disordered" evidence="13">
    <location>
        <begin position="850"/>
        <end position="942"/>
    </location>
</feature>
<dbReference type="InterPro" id="IPR017871">
    <property type="entry name" value="ABC_transporter-like_CS"/>
</dbReference>
<feature type="transmembrane region" description="Helical" evidence="14">
    <location>
        <begin position="91"/>
        <end position="113"/>
    </location>
</feature>
<feature type="domain" description="ABC transporter" evidence="15">
    <location>
        <begin position="625"/>
        <end position="850"/>
    </location>
</feature>
<feature type="transmembrane region" description="Helical" evidence="14">
    <location>
        <begin position="530"/>
        <end position="550"/>
    </location>
</feature>
<keyword evidence="9" id="KW-0067">ATP-binding</keyword>
<dbReference type="GO" id="GO:0016887">
    <property type="term" value="F:ATP hydrolysis activity"/>
    <property type="evidence" value="ECO:0007669"/>
    <property type="project" value="InterPro"/>
</dbReference>
<dbReference type="CDD" id="cd03244">
    <property type="entry name" value="ABCC_MRP_domain2"/>
    <property type="match status" value="1"/>
</dbReference>
<evidence type="ECO:0000256" key="6">
    <source>
        <dbReference type="ARBA" id="ARBA00022692"/>
    </source>
</evidence>
<dbReference type="OMA" id="CFETGMR"/>
<evidence type="ECO:0000256" key="14">
    <source>
        <dbReference type="SAM" id="Phobius"/>
    </source>
</evidence>
<dbReference type="CDD" id="cd18595">
    <property type="entry name" value="ABC_6TM_MRP1_2_3_6_D1_like"/>
    <property type="match status" value="1"/>
</dbReference>
<keyword evidence="8" id="KW-0547">Nucleotide-binding</keyword>
<comment type="similarity">
    <text evidence="2">Belongs to the ABC transporter superfamily. ABCC family. Conjugate transporter (TC 3.A.1.208) subfamily.</text>
</comment>
<evidence type="ECO:0000313" key="18">
    <source>
        <dbReference type="Proteomes" id="UP000001628"/>
    </source>
</evidence>
<evidence type="ECO:0000256" key="7">
    <source>
        <dbReference type="ARBA" id="ARBA00022737"/>
    </source>
</evidence>
<protein>
    <recommendedName>
        <fullName evidence="19">ABC metal ion transporter</fullName>
    </recommendedName>
</protein>
<proteinExistence type="inferred from homology"/>
<evidence type="ECO:0000256" key="1">
    <source>
        <dbReference type="ARBA" id="ARBA00004128"/>
    </source>
</evidence>
<dbReference type="Pfam" id="PF00005">
    <property type="entry name" value="ABC_tran"/>
    <property type="match status" value="2"/>
</dbReference>
<dbReference type="FunFam" id="1.20.1560.10:FF:000001">
    <property type="entry name" value="ATP-binding cassette subfamily C member 1"/>
    <property type="match status" value="1"/>
</dbReference>
<feature type="transmembrane region" description="Helical" evidence="14">
    <location>
        <begin position="128"/>
        <end position="147"/>
    </location>
</feature>
<feature type="transmembrane region" description="Helical" evidence="14">
    <location>
        <begin position="1008"/>
        <end position="1035"/>
    </location>
</feature>
<dbReference type="GO" id="GO:0140359">
    <property type="term" value="F:ABC-type transporter activity"/>
    <property type="evidence" value="ECO:0007669"/>
    <property type="project" value="InterPro"/>
</dbReference>
<dbReference type="Gene3D" id="3.40.50.300">
    <property type="entry name" value="P-loop containing nucleotide triphosphate hydrolases"/>
    <property type="match status" value="2"/>
</dbReference>
<feature type="transmembrane region" description="Helical" evidence="14">
    <location>
        <begin position="562"/>
        <end position="588"/>
    </location>
</feature>
<dbReference type="PROSITE" id="PS50929">
    <property type="entry name" value="ABC_TM1F"/>
    <property type="match status" value="2"/>
</dbReference>
<evidence type="ECO:0000256" key="9">
    <source>
        <dbReference type="ARBA" id="ARBA00022840"/>
    </source>
</evidence>
<keyword evidence="10" id="KW-1278">Translocase</keyword>
<dbReference type="InterPro" id="IPR056227">
    <property type="entry name" value="TMD0_ABC"/>
</dbReference>
<evidence type="ECO:0000259" key="16">
    <source>
        <dbReference type="PROSITE" id="PS50929"/>
    </source>
</evidence>
<feature type="transmembrane region" description="Helical" evidence="14">
    <location>
        <begin position="1198"/>
        <end position="1216"/>
    </location>
</feature>
<dbReference type="FunCoup" id="C1GEX3">
    <property type="interactions" value="266"/>
</dbReference>
<feature type="domain" description="ABC transmembrane type-1" evidence="16">
    <location>
        <begin position="305"/>
        <end position="589"/>
    </location>
</feature>
<evidence type="ECO:0000259" key="15">
    <source>
        <dbReference type="PROSITE" id="PS50893"/>
    </source>
</evidence>
<keyword evidence="6 14" id="KW-0812">Transmembrane</keyword>
<gene>
    <name evidence="17" type="ORF">PADG_05809</name>
</gene>
<dbReference type="SMART" id="SM00382">
    <property type="entry name" value="AAA"/>
    <property type="match status" value="2"/>
</dbReference>
<evidence type="ECO:0000256" key="11">
    <source>
        <dbReference type="ARBA" id="ARBA00022989"/>
    </source>
</evidence>
<dbReference type="CDD" id="cd03250">
    <property type="entry name" value="ABCC_MRP_domain1"/>
    <property type="match status" value="1"/>
</dbReference>
<keyword evidence="12 14" id="KW-0472">Membrane</keyword>
<dbReference type="PROSITE" id="PS00211">
    <property type="entry name" value="ABC_TRANSPORTER_1"/>
    <property type="match status" value="2"/>
</dbReference>
<dbReference type="InterPro" id="IPR003593">
    <property type="entry name" value="AAA+_ATPase"/>
</dbReference>
<keyword evidence="3" id="KW-0813">Transport</keyword>
<dbReference type="KEGG" id="pbn:PADG_05809"/>
<feature type="domain" description="ABC transporter" evidence="15">
    <location>
        <begin position="1289"/>
        <end position="1524"/>
    </location>
</feature>
<dbReference type="Pfam" id="PF24357">
    <property type="entry name" value="TMD0_ABC"/>
    <property type="match status" value="1"/>
</dbReference>
<evidence type="ECO:0000256" key="5">
    <source>
        <dbReference type="ARBA" id="ARBA00022554"/>
    </source>
</evidence>
<dbReference type="EMBL" id="KN275963">
    <property type="protein sequence ID" value="EEH49730.2"/>
    <property type="molecule type" value="Genomic_DNA"/>
</dbReference>
<dbReference type="InterPro" id="IPR027417">
    <property type="entry name" value="P-loop_NTPase"/>
</dbReference>
<keyword evidence="5" id="KW-0926">Vacuole</keyword>
<feature type="transmembrane region" description="Helical" evidence="14">
    <location>
        <begin position="448"/>
        <end position="468"/>
    </location>
</feature>
<dbReference type="PANTHER" id="PTHR24223:SF443">
    <property type="entry name" value="MULTIDRUG-RESISTANCE LIKE PROTEIN 1, ISOFORM I"/>
    <property type="match status" value="1"/>
</dbReference>
<dbReference type="STRING" id="502780.C1GEX3"/>
<dbReference type="OrthoDB" id="6500128at2759"/>
<feature type="compositionally biased region" description="Acidic residues" evidence="13">
    <location>
        <begin position="855"/>
        <end position="868"/>
    </location>
</feature>
<comment type="subcellular location">
    <subcellularLocation>
        <location evidence="1">Vacuole membrane</location>
        <topology evidence="1">Multi-pass membrane protein</topology>
    </subcellularLocation>
</comment>
<feature type="transmembrane region" description="Helical" evidence="14">
    <location>
        <begin position="159"/>
        <end position="178"/>
    </location>
</feature>
<evidence type="ECO:0000256" key="12">
    <source>
        <dbReference type="ARBA" id="ARBA00023136"/>
    </source>
</evidence>
<evidence type="ECO:0000256" key="13">
    <source>
        <dbReference type="SAM" id="MobiDB-lite"/>
    </source>
</evidence>
<dbReference type="GO" id="GO:0000329">
    <property type="term" value="C:fungal-type vacuole membrane"/>
    <property type="evidence" value="ECO:0007669"/>
    <property type="project" value="UniProtKB-ARBA"/>
</dbReference>
<keyword evidence="11 14" id="KW-1133">Transmembrane helix</keyword>
<keyword evidence="18" id="KW-1185">Reference proteome</keyword>
<dbReference type="PROSITE" id="PS50893">
    <property type="entry name" value="ABC_TRANSPORTER_2"/>
    <property type="match status" value="2"/>
</dbReference>
<sequence>MAQNGFHQAVLTALSSSGNVSSALPSVLARHQPLCGDIEGWGPISRTRFDLTPCFLDVWVSLVAVWGLVLGAGAIWFLFTKRTPQPVQKNWHYYAKLSVIWALILVTALQATLQVETLPKIWFGDVRFWTTILILSSLGVIYTVQYYEHWRSRQPNGVVLFYWLFLTIVYAVKLRSLVSRQLYRTQLPYFVTFVVGLALSITEFALEYLFKKKKSAYDVLGDEDECPYEYADIFSVLTFSWMTPLMKVGYKSFLTQDDLWNLRRRDTTHVTGDELEKAWARELKKKKPSLWRALFRAFSAPYFRGAVIKCGSDILAFVQPQLLRLLITFIDSYQTESPQPAARGVALALAMFVVSVSQTACLHQYFQRAFETGMRVKSSLTSMIYTKSLRLSNEGRASKTTGDIVNHMAVDQQRLSDLCQFGMQLWSAPFQITLCMISLYQLVGLSMLAGIAAMVLMVPLNGLIAKVMKNLQIKQMKNKDQRTRLMTEILNNMKSIKLYAWNTAFMNKLNHVRNDLELNTLRKIGATQSIANFTWSSTPFLVSCSTFAVFVLTNDKPLTTEIVFPALTLFNLLTFPLSILPMVITSIIEASVAVNRLTTYFASEELQKDAVSFEDSVTHPGDEAVRVRDATFTWNKHQSGNALENIDFSARKGELSCIVGRVGAGKSSFLQSLLGDLWKLHGEVVVRGRTAYVAQQAWVMNASIRENIVFGHRWDPRFYELTVEACALLDDFKTLPDGDQTEVGERGISLSGGQKARLTLARAVYARADVYILDDVLSAVDQHVGRHIINRVLGRNGILSTKTRILATNSIPVLKEADFIALLRNGTIIEKGTYEQLLAMKGEVANLLNSTTSEEGSDSDDSSPEDDDVKSPETLTVLDNDDSDLSEIEESQERLGPLAPIGNGGAIRRMSTSSLRRASTTSWHGPRNFVDEEGALKSKQTKEKSEQGKVKWSVYGEYAKTSNLYAVATYLAALLSAQTAQVAGSFWLERWSEANKKAARNAQVGKYIGIYFAFGLGSSALVVLQTLILWIFCSIEASRKLHERMAYAIFRSPMSFFETTPSGRILNRFSSDIYRVDEVLSRTFNMLFVNVARAAYTMIVIAVSTPLFLIMIIPLGLVYFSYQRYYLSTSRELKRLDSVSKSPIYAHFQETLGGISTIRAFRQQDKFSKENEYRMDANIRAYFPSISANRWLAVRLEFIGSVIILAAAMFPILSVATGSKLSAGMVGLSMSYALQITQSLNWIVRQTVEVETNIVSVERVLEYANLPNEAPDVIFKKRPQIGWPSQGGVQFKNYSTRYREGLDLVLQDINLDIKPHEKIGVVGRTGAGKSSLTLALFRIIEATAGNISIDGLDISTIGLLDLRGRLAIIPQDAALFEGTVRDNLDPRHVHDDTELWSVLGHARLKDHISSLPGQLDAQIHEGGSNLSQGQRQLISLARALLTPSNILVLDEATAAVDVETDALLQQMLRSSIFRDRTIITIAHRINTILDSDRIVVLDHGSVVEFDTPDALIRRGGQFYHLVKEAGLLEANVPITNDTTSTTKTIPSP</sequence>
<evidence type="ECO:0000256" key="8">
    <source>
        <dbReference type="ARBA" id="ARBA00022741"/>
    </source>
</evidence>
<feature type="transmembrane region" description="Helical" evidence="14">
    <location>
        <begin position="190"/>
        <end position="210"/>
    </location>
</feature>
<dbReference type="SUPFAM" id="SSF52540">
    <property type="entry name" value="P-loop containing nucleoside triphosphate hydrolases"/>
    <property type="match status" value="2"/>
</dbReference>
<dbReference type="GO" id="GO:0042592">
    <property type="term" value="P:homeostatic process"/>
    <property type="evidence" value="ECO:0007669"/>
    <property type="project" value="UniProtKB-ARBA"/>
</dbReference>
<evidence type="ECO:0000256" key="10">
    <source>
        <dbReference type="ARBA" id="ARBA00022967"/>
    </source>
</evidence>
<feature type="compositionally biased region" description="Acidic residues" evidence="13">
    <location>
        <begin position="879"/>
        <end position="890"/>
    </location>
</feature>
<feature type="compositionally biased region" description="Low complexity" evidence="13">
    <location>
        <begin position="908"/>
        <end position="922"/>
    </location>
</feature>
<dbReference type="InterPro" id="IPR003439">
    <property type="entry name" value="ABC_transporter-like_ATP-bd"/>
</dbReference>
<reference evidence="17 18" key="1">
    <citation type="journal article" date="2011" name="PLoS Genet.">
        <title>Comparative genomic analysis of human fungal pathogens causing paracoccidioidomycosis.</title>
        <authorList>
            <person name="Desjardins C.A."/>
            <person name="Champion M.D."/>
            <person name="Holder J.W."/>
            <person name="Muszewska A."/>
            <person name="Goldberg J."/>
            <person name="Bailao A.M."/>
            <person name="Brigido M.M."/>
            <person name="Ferreira M.E."/>
            <person name="Garcia A.M."/>
            <person name="Grynberg M."/>
            <person name="Gujja S."/>
            <person name="Heiman D.I."/>
            <person name="Henn M.R."/>
            <person name="Kodira C.D."/>
            <person name="Leon-Narvaez H."/>
            <person name="Longo L.V."/>
            <person name="Ma L.J."/>
            <person name="Malavazi I."/>
            <person name="Matsuo A.L."/>
            <person name="Morais F.V."/>
            <person name="Pereira M."/>
            <person name="Rodriguez-Brito S."/>
            <person name="Sakthikumar S."/>
            <person name="Salem-Izacc S.M."/>
            <person name="Sykes S.M."/>
            <person name="Teixeira M.M."/>
            <person name="Vallejo M.C."/>
            <person name="Walter M.E."/>
            <person name="Yandava C."/>
            <person name="Young S."/>
            <person name="Zeng Q."/>
            <person name="Zucker J."/>
            <person name="Felipe M.S."/>
            <person name="Goldman G.H."/>
            <person name="Haas B.J."/>
            <person name="McEwen J.G."/>
            <person name="Nino-Vega G."/>
            <person name="Puccia R."/>
            <person name="San-Blas G."/>
            <person name="Soares C.M."/>
            <person name="Birren B.W."/>
            <person name="Cuomo C.A."/>
        </authorList>
    </citation>
    <scope>NUCLEOTIDE SEQUENCE [LARGE SCALE GENOMIC DNA]</scope>
    <source>
        <strain evidence="17 18">Pb18</strain>
    </source>
</reference>
<dbReference type="VEuPathDB" id="FungiDB:PADG_05809"/>
<dbReference type="GO" id="GO:0005524">
    <property type="term" value="F:ATP binding"/>
    <property type="evidence" value="ECO:0007669"/>
    <property type="project" value="UniProtKB-KW"/>
</dbReference>
<dbReference type="FunFam" id="1.20.1560.10:FF:000020">
    <property type="entry name" value="ABC metal ion transporter"/>
    <property type="match status" value="1"/>
</dbReference>
<accession>C1GEX3</accession>
<evidence type="ECO:0000313" key="17">
    <source>
        <dbReference type="EMBL" id="EEH49730.2"/>
    </source>
</evidence>
<dbReference type="FunFam" id="3.40.50.300:FF:000450">
    <property type="entry name" value="ABC transporter C family member 2"/>
    <property type="match status" value="1"/>
</dbReference>
<keyword evidence="4" id="KW-0597">Phosphoprotein</keyword>
<organism evidence="17 18">
    <name type="scientific">Paracoccidioides brasiliensis (strain Pb18)</name>
    <dbReference type="NCBI Taxonomy" id="502780"/>
    <lineage>
        <taxon>Eukaryota</taxon>
        <taxon>Fungi</taxon>
        <taxon>Dikarya</taxon>
        <taxon>Ascomycota</taxon>
        <taxon>Pezizomycotina</taxon>
        <taxon>Eurotiomycetes</taxon>
        <taxon>Eurotiomycetidae</taxon>
        <taxon>Onygenales</taxon>
        <taxon>Ajellomycetaceae</taxon>
        <taxon>Paracoccidioides</taxon>
    </lineage>
</organism>
<dbReference type="InterPro" id="IPR011527">
    <property type="entry name" value="ABC1_TM_dom"/>
</dbReference>
<dbReference type="eggNOG" id="KOG0054">
    <property type="taxonomic scope" value="Eukaryota"/>
</dbReference>
<feature type="transmembrane region" description="Helical" evidence="14">
    <location>
        <begin position="58"/>
        <end position="79"/>
    </location>
</feature>
<dbReference type="RefSeq" id="XP_010761222.1">
    <property type="nucleotide sequence ID" value="XM_010762920.1"/>
</dbReference>
<feature type="transmembrane region" description="Helical" evidence="14">
    <location>
        <begin position="1094"/>
        <end position="1122"/>
    </location>
</feature>
<evidence type="ECO:0000256" key="4">
    <source>
        <dbReference type="ARBA" id="ARBA00022553"/>
    </source>
</evidence>
<evidence type="ECO:0008006" key="19">
    <source>
        <dbReference type="Google" id="ProtNLM"/>
    </source>
</evidence>
<dbReference type="FunFam" id="3.40.50.300:FF:000565">
    <property type="entry name" value="ABC bile acid transporter"/>
    <property type="match status" value="1"/>
</dbReference>
<dbReference type="PANTHER" id="PTHR24223">
    <property type="entry name" value="ATP-BINDING CASSETTE SUB-FAMILY C"/>
    <property type="match status" value="1"/>
</dbReference>
<evidence type="ECO:0000256" key="3">
    <source>
        <dbReference type="ARBA" id="ARBA00022448"/>
    </source>
</evidence>
<keyword evidence="7" id="KW-0677">Repeat</keyword>
<dbReference type="Pfam" id="PF00664">
    <property type="entry name" value="ABC_membrane"/>
    <property type="match status" value="2"/>
</dbReference>
<dbReference type="CDD" id="cd18603">
    <property type="entry name" value="ABC_6TM_MRP1_2_3_6_D2_like"/>
    <property type="match status" value="1"/>
</dbReference>
<name>C1GEX3_PARBD</name>
<dbReference type="HOGENOM" id="CLU_000604_27_0_1"/>
<feature type="domain" description="ABC transmembrane type-1" evidence="16">
    <location>
        <begin position="971"/>
        <end position="1252"/>
    </location>
</feature>
<dbReference type="InterPro" id="IPR036640">
    <property type="entry name" value="ABC1_TM_sf"/>
</dbReference>
<dbReference type="Proteomes" id="UP000001628">
    <property type="component" value="Unassembled WGS sequence"/>
</dbReference>
<dbReference type="SUPFAM" id="SSF90123">
    <property type="entry name" value="ABC transporter transmembrane region"/>
    <property type="match status" value="2"/>
</dbReference>